<evidence type="ECO:0000313" key="2">
    <source>
        <dbReference type="EMBL" id="MFE3866475.1"/>
    </source>
</evidence>
<dbReference type="RefSeq" id="WP_379853131.1">
    <property type="nucleotide sequence ID" value="NZ_JBHZPZ010000001.1"/>
</dbReference>
<protein>
    <submittedName>
        <fullName evidence="2">DUF6371 domain-containing protein</fullName>
    </submittedName>
</protein>
<evidence type="ECO:0000313" key="3">
    <source>
        <dbReference type="Proteomes" id="UP001600109"/>
    </source>
</evidence>
<feature type="domain" description="DUF6371" evidence="1">
    <location>
        <begin position="122"/>
        <end position="261"/>
    </location>
</feature>
<dbReference type="Proteomes" id="UP001600109">
    <property type="component" value="Unassembled WGS sequence"/>
</dbReference>
<evidence type="ECO:0000259" key="1">
    <source>
        <dbReference type="Pfam" id="PF19898"/>
    </source>
</evidence>
<proteinExistence type="predicted"/>
<organism evidence="2 3">
    <name type="scientific">Flavobacterium xylosi</name>
    <dbReference type="NCBI Taxonomy" id="3230415"/>
    <lineage>
        <taxon>Bacteria</taxon>
        <taxon>Pseudomonadati</taxon>
        <taxon>Bacteroidota</taxon>
        <taxon>Flavobacteriia</taxon>
        <taxon>Flavobacteriales</taxon>
        <taxon>Flavobacteriaceae</taxon>
        <taxon>Flavobacterium</taxon>
    </lineage>
</organism>
<reference evidence="2 3" key="1">
    <citation type="submission" date="2024-06" db="EMBL/GenBank/DDBJ databases">
        <title>Flavobacterium spp. isolated from glacier.</title>
        <authorList>
            <person name="Han D."/>
        </authorList>
    </citation>
    <scope>NUCLEOTIDE SEQUENCE [LARGE SCALE GENOMIC DNA]</scope>
    <source>
        <strain evidence="2 3">LS2P90</strain>
    </source>
</reference>
<dbReference type="Pfam" id="PF19898">
    <property type="entry name" value="DUF6371"/>
    <property type="match status" value="1"/>
</dbReference>
<dbReference type="InterPro" id="IPR045951">
    <property type="entry name" value="DUF6371"/>
</dbReference>
<gene>
    <name evidence="2" type="ORF">ACFX5E_00130</name>
</gene>
<dbReference type="EMBL" id="JBHZPZ010000001">
    <property type="protein sequence ID" value="MFE3866475.1"/>
    <property type="molecule type" value="Genomic_DNA"/>
</dbReference>
<name>A0ABW6HSB8_9FLAO</name>
<comment type="caution">
    <text evidence="2">The sequence shown here is derived from an EMBL/GenBank/DDBJ whole genome shotgun (WGS) entry which is preliminary data.</text>
</comment>
<sequence>MLHKIEQKLKFNPKRNFNLTTPCCNRKNKDGKFSTYIGLPDIYGYCHSCGKTTLPPTIFIDENGVEYMWNEIQNKFETFAKPLQNFCKNIAKTLQNPEMMAKAPKYIPESIVWEYYATKPENNLLQYLFKVYDKTKVEDAKETYLIGTSKDGGTVFWNVNTDLKVQKAKISFYDENGKRTNKFRVPYKNEDGYFACLFGEHLIYDKIKGKKTIILVESEKTAIVGYIHFPEYIWIAYGGINGLTVNKLKPLIGHTVLIIPDISENAVNVIYDKIPLLISMGINTKVWDMTDGKTDEQLKTEGIYNNDLEDVFREFSLNTSESN</sequence>
<keyword evidence="3" id="KW-1185">Reference proteome</keyword>
<accession>A0ABW6HSB8</accession>